<dbReference type="AlphaFoldDB" id="A0A8J2RAC9"/>
<dbReference type="InterPro" id="IPR027815">
    <property type="entry name" value="CSC1/OSCA1-like_cyt"/>
</dbReference>
<feature type="transmembrane region" description="Helical" evidence="1">
    <location>
        <begin position="422"/>
        <end position="441"/>
    </location>
</feature>
<keyword evidence="1" id="KW-0472">Membrane</keyword>
<dbReference type="Pfam" id="PF14703">
    <property type="entry name" value="PHM7_cyt"/>
    <property type="match status" value="1"/>
</dbReference>
<dbReference type="InterPro" id="IPR045122">
    <property type="entry name" value="Csc1-like"/>
</dbReference>
<dbReference type="GO" id="GO:0005227">
    <property type="term" value="F:calcium-activated cation channel activity"/>
    <property type="evidence" value="ECO:0007669"/>
    <property type="project" value="InterPro"/>
</dbReference>
<feature type="transmembrane region" description="Helical" evidence="1">
    <location>
        <begin position="50"/>
        <end position="71"/>
    </location>
</feature>
<feature type="domain" description="CSC1/OSCA1-like cytosolic" evidence="2">
    <location>
        <begin position="251"/>
        <end position="410"/>
    </location>
</feature>
<dbReference type="PANTHER" id="PTHR13018:SF5">
    <property type="entry name" value="RE44586P"/>
    <property type="match status" value="1"/>
</dbReference>
<evidence type="ECO:0000256" key="1">
    <source>
        <dbReference type="SAM" id="Phobius"/>
    </source>
</evidence>
<evidence type="ECO:0000259" key="2">
    <source>
        <dbReference type="Pfam" id="PF14703"/>
    </source>
</evidence>
<accession>A0A8J2RAC9</accession>
<feature type="transmembrane region" description="Helical" evidence="1">
    <location>
        <begin position="168"/>
        <end position="189"/>
    </location>
</feature>
<reference evidence="3" key="1">
    <citation type="submission" date="2021-11" db="EMBL/GenBank/DDBJ databases">
        <authorList>
            <person name="Schell T."/>
        </authorList>
    </citation>
    <scope>NUCLEOTIDE SEQUENCE</scope>
    <source>
        <strain evidence="3">M5</strain>
    </source>
</reference>
<dbReference type="EMBL" id="CAKKLH010000005">
    <property type="protein sequence ID" value="CAH0098672.1"/>
    <property type="molecule type" value="Genomic_DNA"/>
</dbReference>
<dbReference type="GO" id="GO:0005886">
    <property type="term" value="C:plasma membrane"/>
    <property type="evidence" value="ECO:0007669"/>
    <property type="project" value="TreeGrafter"/>
</dbReference>
<keyword evidence="1" id="KW-0812">Transmembrane</keyword>
<dbReference type="Proteomes" id="UP000789390">
    <property type="component" value="Unassembled WGS sequence"/>
</dbReference>
<feature type="transmembrane region" description="Helical" evidence="1">
    <location>
        <begin position="619"/>
        <end position="640"/>
    </location>
</feature>
<gene>
    <name evidence="3" type="ORF">DGAL_LOCUS758</name>
</gene>
<proteinExistence type="predicted"/>
<evidence type="ECO:0000313" key="3">
    <source>
        <dbReference type="EMBL" id="CAH0098672.1"/>
    </source>
</evidence>
<feature type="transmembrane region" description="Helical" evidence="1">
    <location>
        <begin position="664"/>
        <end position="684"/>
    </location>
</feature>
<evidence type="ECO:0000313" key="4">
    <source>
        <dbReference type="Proteomes" id="UP000789390"/>
    </source>
</evidence>
<name>A0A8J2RAC9_9CRUS</name>
<feature type="transmembrane region" description="Helical" evidence="1">
    <location>
        <begin position="542"/>
        <end position="566"/>
    </location>
</feature>
<protein>
    <recommendedName>
        <fullName evidence="2">CSC1/OSCA1-like cytosolic domain-containing protein</fullName>
    </recommendedName>
</protein>
<feature type="transmembrane region" description="Helical" evidence="1">
    <location>
        <begin position="128"/>
        <end position="148"/>
    </location>
</feature>
<dbReference type="OrthoDB" id="6342529at2759"/>
<dbReference type="PANTHER" id="PTHR13018">
    <property type="entry name" value="PROBABLE MEMBRANE PROTEIN DUF221-RELATED"/>
    <property type="match status" value="1"/>
</dbReference>
<comment type="caution">
    <text evidence="3">The sequence shown here is derived from an EMBL/GenBank/DDBJ whole genome shotgun (WGS) entry which is preliminary data.</text>
</comment>
<sequence length="775" mass="89220">MDNQTTISPVVPAANPELEINTTTCSQPDAYDISVEIGWFEEWIVWEGGIAFNVIYWLLMLIISFAGLYILRRFFNWKFLSARFVGEDDPSTISVKRTGSWIDWLTLKIDEEAVGKDGATFLWYQLRLIQVDVLRMALGIVLIVMHFYGDKLGESPNKTLRSTGLYNIGINGAHGVFCAAILITLAWLMKQHGQDRSIRSLASHSVNSFSSICNRKWLMISGFAGDNIDIDSLLDYLKSRFDINGIRRDGIVPAFDISKLLPIVDQLNDVRNIKRHLSPSKSAELIKRRWWVFWENSQSSEMGDTVMHGPEWIQPGVDVRDNKEIDAATYYDKKEKNLLAKRETIANNLEFSGTVFVRFDSPADARVAKMALRRYQIEWFWKRGNQEDQYFRPSQWTVHYAPPGSEVNWMHLKKPRPAWKTLALWLRLAVTYSMYVILMAAPGSIVRWLHLYEENENDAGSIFWKRFVLPTIVSFFTTKLTDWVTGQDQQRRHLTVSQLCLSSLRSICYLNVVLYLIRMLAMKPLPLLLAGKFHSDDFRLECLFFPVHGSFVACCIIVNTMSAILMNHLRMDFIFSYISKWFTSRSEAEVTTFKKTYKMDYDFAANYAELTCNFALTSFFIMIFPVISLVSFIFSILRFLSDRATMTDMYAISQTGHNLHQEPINMALSFAVASPLALLIYRRIQLGPTTQLLDPGIVAPLSLLILYIMFLLYAFVKLNGFLPGWFRRLLKLRSRTEASTEDDEDDLAADSMSNIQHEYDPLAKLRVEESIRTKV</sequence>
<feature type="transmembrane region" description="Helical" evidence="1">
    <location>
        <begin position="503"/>
        <end position="521"/>
    </location>
</feature>
<keyword evidence="1" id="KW-1133">Transmembrane helix</keyword>
<keyword evidence="4" id="KW-1185">Reference proteome</keyword>
<organism evidence="3 4">
    <name type="scientific">Daphnia galeata</name>
    <dbReference type="NCBI Taxonomy" id="27404"/>
    <lineage>
        <taxon>Eukaryota</taxon>
        <taxon>Metazoa</taxon>
        <taxon>Ecdysozoa</taxon>
        <taxon>Arthropoda</taxon>
        <taxon>Crustacea</taxon>
        <taxon>Branchiopoda</taxon>
        <taxon>Diplostraca</taxon>
        <taxon>Cladocera</taxon>
        <taxon>Anomopoda</taxon>
        <taxon>Daphniidae</taxon>
        <taxon>Daphnia</taxon>
    </lineage>
</organism>
<feature type="transmembrane region" description="Helical" evidence="1">
    <location>
        <begin position="704"/>
        <end position="726"/>
    </location>
</feature>